<comment type="caution">
    <text evidence="1">The sequence shown here is derived from an EMBL/GenBank/DDBJ whole genome shotgun (WGS) entry which is preliminary data.</text>
</comment>
<dbReference type="OrthoDB" id="8537427at2"/>
<dbReference type="InterPro" id="IPR008554">
    <property type="entry name" value="Glutaredoxin-like"/>
</dbReference>
<organism evidence="1 2">
    <name type="scientific">Marinomonas piezotolerans</name>
    <dbReference type="NCBI Taxonomy" id="2213058"/>
    <lineage>
        <taxon>Bacteria</taxon>
        <taxon>Pseudomonadati</taxon>
        <taxon>Pseudomonadota</taxon>
        <taxon>Gammaproteobacteria</taxon>
        <taxon>Oceanospirillales</taxon>
        <taxon>Oceanospirillaceae</taxon>
        <taxon>Marinomonas</taxon>
    </lineage>
</organism>
<gene>
    <name evidence="1" type="ORF">DN730_02435</name>
</gene>
<dbReference type="AlphaFoldDB" id="A0A370UDR3"/>
<dbReference type="Proteomes" id="UP000254326">
    <property type="component" value="Unassembled WGS sequence"/>
</dbReference>
<dbReference type="EMBL" id="QKRA01000001">
    <property type="protein sequence ID" value="RDL45927.1"/>
    <property type="molecule type" value="Genomic_DNA"/>
</dbReference>
<sequence length="103" mass="11515">MPELLLFGTLGCHLCDEAETLLKQWFGNELTLKSIDIADSEDLVEKYGLRIPVISDGVNEQDWPFDKERCAGLLVKGNIDLSSWQDGKSSTTARRVLCISTKK</sequence>
<protein>
    <submittedName>
        <fullName evidence="1">Glutaredoxin family protein</fullName>
    </submittedName>
</protein>
<dbReference type="RefSeq" id="WP_115466514.1">
    <property type="nucleotide sequence ID" value="NZ_QKRA01000001.1"/>
</dbReference>
<dbReference type="SUPFAM" id="SSF52833">
    <property type="entry name" value="Thioredoxin-like"/>
    <property type="match status" value="1"/>
</dbReference>
<evidence type="ECO:0000313" key="1">
    <source>
        <dbReference type="EMBL" id="RDL45927.1"/>
    </source>
</evidence>
<accession>A0A370UDR3</accession>
<dbReference type="Gene3D" id="3.40.30.10">
    <property type="entry name" value="Glutaredoxin"/>
    <property type="match status" value="1"/>
</dbReference>
<dbReference type="Pfam" id="PF05768">
    <property type="entry name" value="Glrx-like"/>
    <property type="match status" value="1"/>
</dbReference>
<evidence type="ECO:0000313" key="2">
    <source>
        <dbReference type="Proteomes" id="UP000254326"/>
    </source>
</evidence>
<dbReference type="InterPro" id="IPR036249">
    <property type="entry name" value="Thioredoxin-like_sf"/>
</dbReference>
<proteinExistence type="predicted"/>
<keyword evidence="2" id="KW-1185">Reference proteome</keyword>
<name>A0A370UDR3_9GAMM</name>
<reference evidence="1 2" key="1">
    <citation type="submission" date="2018-06" db="EMBL/GenBank/DDBJ databases">
        <title>Marinomonas sp. YLB-05 draft genome sequence.</title>
        <authorList>
            <person name="Yu L."/>
            <person name="Tang X."/>
        </authorList>
    </citation>
    <scope>NUCLEOTIDE SEQUENCE [LARGE SCALE GENOMIC DNA]</scope>
    <source>
        <strain evidence="1 2">YLB-05</strain>
    </source>
</reference>